<comment type="caution">
    <text evidence="2">The sequence shown here is derived from an EMBL/GenBank/DDBJ whole genome shotgun (WGS) entry which is preliminary data.</text>
</comment>
<evidence type="ECO:0000313" key="2">
    <source>
        <dbReference type="EMBL" id="SCY77919.1"/>
    </source>
</evidence>
<name>A0ABY0LYF6_9FLAO</name>
<sequence>MFKTTFYKLMLLALVLPNSIFCQVTKDIPNYFPVSPNAASFAKQGLFPVDYSTGKINISIPLYTIKTKELTVPIDISYNSAGIQLDELASWVGLGWNLNAGGAVVRNVKGVPDNGSPIPDITNSPFTSLAYNTLYNQFNPYNAGAGTPGTDSAYDEFIVNAPGLSGTFYFVNGQAVFRDLQNTVVKTSSTNNKLLINTLSLEITKDDGTTYRFGQSINGYNANELIYNNTSINKPDYISTWYLTEIIPPNSKNPNDIISFTYKPLNNSIDYAIPIGEQLTDTIRAITPPILKTIISDVTRSNKQFLSTINFNNGMIEFISSQDRQDLLDEYKLDKISVFSLKGNTKNLITEYGFIYDYYSRSGGPLVDSFIPLSYYNERNTKSRTKSLKLNQLTNNLLNVSHKFEYESTPLPQRGTTKKDYWGYINANQGSLSPPTVVKRDSEWANNNVTYSIGNGNRSADENLMKSGILQKITYPEGGYSVFEYETNRYMENVTTFNVVPKSASVVVYGSGCNSNYGPNTKTTTFTPVNYVQGSGKLNISFMPATQESGGITNVKYDSEMWQRPLPFTAGGSFEYDKNFGDFTHTLSAEEYRSGQIGAYGCPLTTITASWKENIGSTTVPTVKFIGGLRIKSIKNYDGKNNLVPAFTKLFQYEDPNVIVREGNGCFVRGMFVRQSKSDVVSILSTSSVFDNNTSGSPAITYGKVTEFDFSTNTNSNNGKTEYIFENIPIERLFDINANSLPTVFKSPFFNPIYNYNGEFVANIYLPLSFLSDFAFYKNDQWNRGSLLKKNIYKNGTTVNTYKLVQSITNQYTISKQSTLPYNIVFNNFPSAIFPGDELSSFYLPYNQSADFHTGIFYYAVGQTSQGKKQIIKTIETDYDENENPTNEKITTYSYENPIHHQLTKTETVNSKSKTLRTQLSYPQDLISTEQTAEMQTLINQNKISQPVKTETFVNNVQTSESNTKYELSSTTGGVLLPKEIHSSKGLVETFPFNDANRKVKFTLYDTDAINGVAFGNGNVLEYAPENGAPVSIIWGYNKTQPVAKIENASYSEVQPYAANIQNLSNTGNEADLISALNALRNALPNAMVTTYTYIPLVGVSTITDPKGDKTTYTYDSFGRLESVRDNAGNILSENQYHYKN</sequence>
<organism evidence="2 3">
    <name type="scientific">Flavobacterium anhuiense</name>
    <dbReference type="NCBI Taxonomy" id="459526"/>
    <lineage>
        <taxon>Bacteria</taxon>
        <taxon>Pseudomonadati</taxon>
        <taxon>Bacteroidota</taxon>
        <taxon>Flavobacteriia</taxon>
        <taxon>Flavobacteriales</taxon>
        <taxon>Flavobacteriaceae</taxon>
        <taxon>Flavobacterium</taxon>
    </lineage>
</organism>
<dbReference type="Pfam" id="PF05593">
    <property type="entry name" value="RHS_repeat"/>
    <property type="match status" value="1"/>
</dbReference>
<feature type="chain" id="PRO_5046209673" evidence="1">
    <location>
        <begin position="23"/>
        <end position="1141"/>
    </location>
</feature>
<keyword evidence="3" id="KW-1185">Reference proteome</keyword>
<dbReference type="Proteomes" id="UP000199307">
    <property type="component" value="Unassembled WGS sequence"/>
</dbReference>
<feature type="signal peptide" evidence="1">
    <location>
        <begin position="1"/>
        <end position="22"/>
    </location>
</feature>
<evidence type="ECO:0000313" key="3">
    <source>
        <dbReference type="Proteomes" id="UP000199307"/>
    </source>
</evidence>
<protein>
    <submittedName>
        <fullName evidence="2">YD repeat-containing protein</fullName>
    </submittedName>
</protein>
<dbReference type="InterPro" id="IPR031325">
    <property type="entry name" value="RHS_repeat"/>
</dbReference>
<keyword evidence="1" id="KW-0732">Signal</keyword>
<accession>A0ABY0LYF6</accession>
<evidence type="ECO:0000256" key="1">
    <source>
        <dbReference type="SAM" id="SignalP"/>
    </source>
</evidence>
<dbReference type="Gene3D" id="2.180.10.10">
    <property type="entry name" value="RHS repeat-associated core"/>
    <property type="match status" value="1"/>
</dbReference>
<dbReference type="EMBL" id="FMVC01000005">
    <property type="protein sequence ID" value="SCY77919.1"/>
    <property type="molecule type" value="Genomic_DNA"/>
</dbReference>
<proteinExistence type="predicted"/>
<dbReference type="InterPro" id="IPR006530">
    <property type="entry name" value="YD"/>
</dbReference>
<dbReference type="NCBIfam" id="TIGR01643">
    <property type="entry name" value="YD_repeat_2x"/>
    <property type="match status" value="1"/>
</dbReference>
<reference evidence="2 3" key="1">
    <citation type="submission" date="2016-10" db="EMBL/GenBank/DDBJ databases">
        <authorList>
            <person name="Varghese N."/>
            <person name="Submissions S."/>
        </authorList>
    </citation>
    <scope>NUCLEOTIDE SEQUENCE [LARGE SCALE GENOMIC DNA]</scope>
    <source>
        <strain evidence="2 3">CGMCC 1.6859</strain>
    </source>
</reference>
<gene>
    <name evidence="2" type="ORF">SAMN02927916_3340</name>
</gene>